<dbReference type="AlphaFoldDB" id="A2F6Y3"/>
<evidence type="ECO:0000313" key="1">
    <source>
        <dbReference type="EMBL" id="EAX99344.1"/>
    </source>
</evidence>
<dbReference type="Pfam" id="PF12796">
    <property type="entry name" value="Ank_2"/>
    <property type="match status" value="1"/>
</dbReference>
<dbReference type="EMBL" id="DS113641">
    <property type="protein sequence ID" value="EAX99344.1"/>
    <property type="molecule type" value="Genomic_DNA"/>
</dbReference>
<dbReference type="VEuPathDB" id="TrichDB:TVAGG3_0007310"/>
<dbReference type="SUPFAM" id="SSF48403">
    <property type="entry name" value="Ankyrin repeat"/>
    <property type="match status" value="1"/>
</dbReference>
<keyword evidence="2" id="KW-1185">Reference proteome</keyword>
<dbReference type="InterPro" id="IPR036770">
    <property type="entry name" value="Ankyrin_rpt-contain_sf"/>
</dbReference>
<dbReference type="SMART" id="SM00248">
    <property type="entry name" value="ANK"/>
    <property type="match status" value="5"/>
</dbReference>
<proteinExistence type="predicted"/>
<accession>A2F6Y3</accession>
<dbReference type="InParanoid" id="A2F6Y3"/>
<dbReference type="KEGG" id="tva:4757150"/>
<dbReference type="SMR" id="A2F6Y3"/>
<dbReference type="PANTHER" id="PTHR24183">
    <property type="entry name" value="FIBRONECTIN TYPE 3 AND ANKYRIN REPEAT DOMAINS PROTEIN 1"/>
    <property type="match status" value="1"/>
</dbReference>
<dbReference type="OrthoDB" id="6080847at2759"/>
<protein>
    <submittedName>
        <fullName evidence="1">Uncharacterized protein</fullName>
    </submittedName>
</protein>
<reference evidence="1" key="2">
    <citation type="journal article" date="2007" name="Science">
        <title>Draft genome sequence of the sexually transmitted pathogen Trichomonas vaginalis.</title>
        <authorList>
            <person name="Carlton J.M."/>
            <person name="Hirt R.P."/>
            <person name="Silva J.C."/>
            <person name="Delcher A.L."/>
            <person name="Schatz M."/>
            <person name="Zhao Q."/>
            <person name="Wortman J.R."/>
            <person name="Bidwell S.L."/>
            <person name="Alsmark U.C.M."/>
            <person name="Besteiro S."/>
            <person name="Sicheritz-Ponten T."/>
            <person name="Noel C.J."/>
            <person name="Dacks J.B."/>
            <person name="Foster P.G."/>
            <person name="Simillion C."/>
            <person name="Van de Peer Y."/>
            <person name="Miranda-Saavedra D."/>
            <person name="Barton G.J."/>
            <person name="Westrop G.D."/>
            <person name="Mueller S."/>
            <person name="Dessi D."/>
            <person name="Fiori P.L."/>
            <person name="Ren Q."/>
            <person name="Paulsen I."/>
            <person name="Zhang H."/>
            <person name="Bastida-Corcuera F.D."/>
            <person name="Simoes-Barbosa A."/>
            <person name="Brown M.T."/>
            <person name="Hayes R.D."/>
            <person name="Mukherjee M."/>
            <person name="Okumura C.Y."/>
            <person name="Schneider R."/>
            <person name="Smith A.J."/>
            <person name="Vanacova S."/>
            <person name="Villalvazo M."/>
            <person name="Haas B.J."/>
            <person name="Pertea M."/>
            <person name="Feldblyum T.V."/>
            <person name="Utterback T.R."/>
            <person name="Shu C.L."/>
            <person name="Osoegawa K."/>
            <person name="de Jong P.J."/>
            <person name="Hrdy I."/>
            <person name="Horvathova L."/>
            <person name="Zubacova Z."/>
            <person name="Dolezal P."/>
            <person name="Malik S.B."/>
            <person name="Logsdon J.M. Jr."/>
            <person name="Henze K."/>
            <person name="Gupta A."/>
            <person name="Wang C.C."/>
            <person name="Dunne R.L."/>
            <person name="Upcroft J.A."/>
            <person name="Upcroft P."/>
            <person name="White O."/>
            <person name="Salzberg S.L."/>
            <person name="Tang P."/>
            <person name="Chiu C.-H."/>
            <person name="Lee Y.-S."/>
            <person name="Embley T.M."/>
            <person name="Coombs G.H."/>
            <person name="Mottram J.C."/>
            <person name="Tachezy J."/>
            <person name="Fraser-Liggett C.M."/>
            <person name="Johnson P.J."/>
        </authorList>
    </citation>
    <scope>NUCLEOTIDE SEQUENCE [LARGE SCALE GENOMIC DNA]</scope>
    <source>
        <strain evidence="1">G3</strain>
    </source>
</reference>
<dbReference type="Gene3D" id="1.25.40.20">
    <property type="entry name" value="Ankyrin repeat-containing domain"/>
    <property type="match status" value="1"/>
</dbReference>
<evidence type="ECO:0000313" key="2">
    <source>
        <dbReference type="Proteomes" id="UP000001542"/>
    </source>
</evidence>
<sequence>MNPDEISQIVAMNDVEALSKLELDSWTETKYQINTIEKTMQIPSAGLTLIHIAAFYDCLESFIFLEKKGLSFTTVSTNSFNTLYYICYGGSIEVFEYVFIKIGRDPSLQSLLKDIFEEDIFYIIKHTSLLDLAILAPCNQYEIATALFKFGYGFKKNGVDFRAEFALNPINSTIKLSNAKCLEYLIQFKKINQFGLSPLQIAIATNTQEAIPILIKQNGDLLYRNEHGETALSIACRLKNIYAVEQLCSSMKRLEEETHGIDGAAHWLCSSNSLEIAKHILQHPIDINRKNMLGQLCTGCFKPKKENAKEIVQILELLYRYGLELNDPTYPAIQPFITGMTILPEIVDWFLEKDIDIDIQITRHTGFFSIRDIIMSKKGILKNVIDKYHIQPSS</sequence>
<dbReference type="STRING" id="5722.A2F6Y3"/>
<dbReference type="GO" id="GO:0005634">
    <property type="term" value="C:nucleus"/>
    <property type="evidence" value="ECO:0000318"/>
    <property type="project" value="GO_Central"/>
</dbReference>
<dbReference type="VEuPathDB" id="TrichDB:TVAG_182010"/>
<organism evidence="1 2">
    <name type="scientific">Trichomonas vaginalis (strain ATCC PRA-98 / G3)</name>
    <dbReference type="NCBI Taxonomy" id="412133"/>
    <lineage>
        <taxon>Eukaryota</taxon>
        <taxon>Metamonada</taxon>
        <taxon>Parabasalia</taxon>
        <taxon>Trichomonadida</taxon>
        <taxon>Trichomonadidae</taxon>
        <taxon>Trichomonas</taxon>
    </lineage>
</organism>
<dbReference type="InterPro" id="IPR002110">
    <property type="entry name" value="Ankyrin_rpt"/>
</dbReference>
<reference evidence="1" key="1">
    <citation type="submission" date="2006-10" db="EMBL/GenBank/DDBJ databases">
        <authorList>
            <person name="Amadeo P."/>
            <person name="Zhao Q."/>
            <person name="Wortman J."/>
            <person name="Fraser-Liggett C."/>
            <person name="Carlton J."/>
        </authorList>
    </citation>
    <scope>NUCLEOTIDE SEQUENCE</scope>
    <source>
        <strain evidence="1">G3</strain>
    </source>
</reference>
<dbReference type="Proteomes" id="UP000001542">
    <property type="component" value="Unassembled WGS sequence"/>
</dbReference>
<gene>
    <name evidence="1" type="ORF">TVAG_182010</name>
</gene>
<name>A2F6Y3_TRIV3</name>
<dbReference type="RefSeq" id="XP_001312274.1">
    <property type="nucleotide sequence ID" value="XM_001312273.1"/>
</dbReference>
<dbReference type="PANTHER" id="PTHR24183:SF1">
    <property type="entry name" value="FIBRONECTIN TYPE 3 AND ANKYRIN REPEAT DOMAINS PROTEIN 1"/>
    <property type="match status" value="1"/>
</dbReference>